<reference evidence="3 5" key="2">
    <citation type="submission" date="2024-01" db="EMBL/GenBank/DDBJ databases">
        <title>Maribacter spp. originated from different algae showed divergent polysaccharides utilization ability.</title>
        <authorList>
            <person name="Wang H."/>
            <person name="Wu Y."/>
        </authorList>
    </citation>
    <scope>NUCLEOTIDE SEQUENCE [LARGE SCALE GENOMIC DNA]</scope>
    <source>
        <strain evidence="3 5">KPT27_14</strain>
    </source>
</reference>
<dbReference type="Pfam" id="PF11127">
    <property type="entry name" value="YgaP-like_TM"/>
    <property type="match status" value="1"/>
</dbReference>
<gene>
    <name evidence="2" type="ORF">F0361_07025</name>
    <name evidence="3" type="ORF">V1H85_03140</name>
</gene>
<reference evidence="2 4" key="1">
    <citation type="submission" date="2019-09" db="EMBL/GenBank/DDBJ databases">
        <authorList>
            <person name="Khan S.A."/>
            <person name="Jeon C.O."/>
            <person name="Chun B.H."/>
            <person name="Jeong S.E."/>
        </authorList>
    </citation>
    <scope>NUCLEOTIDE SEQUENCE [LARGE SCALE GENOMIC DNA]</scope>
    <source>
        <strain evidence="2 4">KCTC 42508</strain>
    </source>
</reference>
<keyword evidence="5" id="KW-1185">Reference proteome</keyword>
<name>A0A5B2U078_9FLAO</name>
<evidence type="ECO:0000313" key="3">
    <source>
        <dbReference type="EMBL" id="MEE1971422.1"/>
    </source>
</evidence>
<dbReference type="RefSeq" id="WP_154917800.1">
    <property type="nucleotide sequence ID" value="NZ_JAZDDF010000001.1"/>
</dbReference>
<evidence type="ECO:0000313" key="2">
    <source>
        <dbReference type="EMBL" id="KAA2219350.1"/>
    </source>
</evidence>
<evidence type="ECO:0000259" key="1">
    <source>
        <dbReference type="Pfam" id="PF11127"/>
    </source>
</evidence>
<dbReference type="InterPro" id="IPR021309">
    <property type="entry name" value="YgaP-like_TM"/>
</dbReference>
<dbReference type="EMBL" id="JAZDDF010000001">
    <property type="protein sequence ID" value="MEE1971422.1"/>
    <property type="molecule type" value="Genomic_DNA"/>
</dbReference>
<dbReference type="EMBL" id="VUOE01000001">
    <property type="protein sequence ID" value="KAA2219350.1"/>
    <property type="molecule type" value="Genomic_DNA"/>
</dbReference>
<dbReference type="AlphaFoldDB" id="A0A5B2U078"/>
<proteinExistence type="predicted"/>
<accession>A0A5B2U078</accession>
<dbReference type="Proteomes" id="UP001343698">
    <property type="component" value="Unassembled WGS sequence"/>
</dbReference>
<organism evidence="2 4">
    <name type="scientific">Maribacter flavus</name>
    <dbReference type="NCBI Taxonomy" id="1658664"/>
    <lineage>
        <taxon>Bacteria</taxon>
        <taxon>Pseudomonadati</taxon>
        <taxon>Bacteroidota</taxon>
        <taxon>Flavobacteriia</taxon>
        <taxon>Flavobacteriales</taxon>
        <taxon>Flavobacteriaceae</taxon>
        <taxon>Maribacter</taxon>
    </lineage>
</organism>
<evidence type="ECO:0000313" key="4">
    <source>
        <dbReference type="Proteomes" id="UP000323188"/>
    </source>
</evidence>
<evidence type="ECO:0000313" key="5">
    <source>
        <dbReference type="Proteomes" id="UP001343698"/>
    </source>
</evidence>
<dbReference type="Gene3D" id="6.10.140.1340">
    <property type="match status" value="1"/>
</dbReference>
<sequence>MINRYIRAIAGTFIIISVLLALYVNINWLWFTVFVGANLLQSSFTKWCLMEDILRKIGVKDTDKGCEA</sequence>
<dbReference type="Proteomes" id="UP000323188">
    <property type="component" value="Unassembled WGS sequence"/>
</dbReference>
<protein>
    <submittedName>
        <fullName evidence="2">DUF2892 domain-containing protein</fullName>
    </submittedName>
</protein>
<comment type="caution">
    <text evidence="2">The sequence shown here is derived from an EMBL/GenBank/DDBJ whole genome shotgun (WGS) entry which is preliminary data.</text>
</comment>
<feature type="domain" description="Inner membrane protein YgaP-like transmembrane" evidence="1">
    <location>
        <begin position="2"/>
        <end position="56"/>
    </location>
</feature>